<reference evidence="5 6" key="1">
    <citation type="submission" date="2017-04" db="EMBL/GenBank/DDBJ databases">
        <title>A new member of the family Flavobacteriaceae isolated from ascidians.</title>
        <authorList>
            <person name="Chen L."/>
        </authorList>
    </citation>
    <scope>NUCLEOTIDE SEQUENCE [LARGE SCALE GENOMIC DNA]</scope>
    <source>
        <strain evidence="5 6">HQA918</strain>
    </source>
</reference>
<evidence type="ECO:0000256" key="1">
    <source>
        <dbReference type="ARBA" id="ARBA00022737"/>
    </source>
</evidence>
<evidence type="ECO:0000313" key="5">
    <source>
        <dbReference type="EMBL" id="PCE66048.1"/>
    </source>
</evidence>
<dbReference type="SUPFAM" id="SSF49313">
    <property type="entry name" value="Cadherin-like"/>
    <property type="match status" value="3"/>
</dbReference>
<keyword evidence="1" id="KW-0677">Repeat</keyword>
<dbReference type="GO" id="GO:0007156">
    <property type="term" value="P:homophilic cell adhesion via plasma membrane adhesion molecules"/>
    <property type="evidence" value="ECO:0007669"/>
    <property type="project" value="InterPro"/>
</dbReference>
<dbReference type="Pfam" id="PF01436">
    <property type="entry name" value="NHL"/>
    <property type="match status" value="4"/>
</dbReference>
<dbReference type="SUPFAM" id="SSF101898">
    <property type="entry name" value="NHL repeat"/>
    <property type="match status" value="1"/>
</dbReference>
<feature type="chain" id="PRO_5012969219" description="Cadherin domain-containing protein" evidence="3">
    <location>
        <begin position="25"/>
        <end position="660"/>
    </location>
</feature>
<dbReference type="Gene3D" id="2.40.10.500">
    <property type="match status" value="1"/>
</dbReference>
<evidence type="ECO:0000313" key="6">
    <source>
        <dbReference type="Proteomes" id="UP000219559"/>
    </source>
</evidence>
<accession>A0A2A4GDI2</accession>
<dbReference type="Proteomes" id="UP000219559">
    <property type="component" value="Unassembled WGS sequence"/>
</dbReference>
<evidence type="ECO:0000256" key="3">
    <source>
        <dbReference type="SAM" id="SignalP"/>
    </source>
</evidence>
<feature type="signal peptide" evidence="3">
    <location>
        <begin position="1"/>
        <end position="24"/>
    </location>
</feature>
<dbReference type="Pfam" id="PF00028">
    <property type="entry name" value="Cadherin"/>
    <property type="match status" value="3"/>
</dbReference>
<dbReference type="Gene3D" id="2.60.40.60">
    <property type="entry name" value="Cadherins"/>
    <property type="match status" value="3"/>
</dbReference>
<dbReference type="CDD" id="cd11304">
    <property type="entry name" value="Cadherin_repeat"/>
    <property type="match status" value="3"/>
</dbReference>
<dbReference type="InterPro" id="IPR011042">
    <property type="entry name" value="6-blade_b-propeller_TolB-like"/>
</dbReference>
<dbReference type="OrthoDB" id="1191417at2"/>
<feature type="domain" description="Cadherin" evidence="4">
    <location>
        <begin position="135"/>
        <end position="236"/>
    </location>
</feature>
<dbReference type="EMBL" id="NBWU01000001">
    <property type="protein sequence ID" value="PCE66048.1"/>
    <property type="molecule type" value="Genomic_DNA"/>
</dbReference>
<protein>
    <recommendedName>
        <fullName evidence="4">Cadherin domain-containing protein</fullName>
    </recommendedName>
</protein>
<evidence type="ECO:0000256" key="2">
    <source>
        <dbReference type="PROSITE-ProRule" id="PRU00504"/>
    </source>
</evidence>
<name>A0A2A4GDI2_9FLAO</name>
<gene>
    <name evidence="5" type="ORF">B7P33_01740</name>
</gene>
<dbReference type="RefSeq" id="WP_097441572.1">
    <property type="nucleotide sequence ID" value="NZ_NBWU01000001.1"/>
</dbReference>
<organism evidence="5 6">
    <name type="scientific">Sediminicola luteus</name>
    <dbReference type="NCBI Taxonomy" id="319238"/>
    <lineage>
        <taxon>Bacteria</taxon>
        <taxon>Pseudomonadati</taxon>
        <taxon>Bacteroidota</taxon>
        <taxon>Flavobacteriia</taxon>
        <taxon>Flavobacteriales</taxon>
        <taxon>Flavobacteriaceae</taxon>
        <taxon>Sediminicola</taxon>
    </lineage>
</organism>
<dbReference type="PRINTS" id="PR00205">
    <property type="entry name" value="CADHERIN"/>
</dbReference>
<dbReference type="InterPro" id="IPR002126">
    <property type="entry name" value="Cadherin-like_dom"/>
</dbReference>
<comment type="caution">
    <text evidence="5">The sequence shown here is derived from an EMBL/GenBank/DDBJ whole genome shotgun (WGS) entry which is preliminary data.</text>
</comment>
<feature type="domain" description="Cadherin" evidence="4">
    <location>
        <begin position="36"/>
        <end position="135"/>
    </location>
</feature>
<keyword evidence="6" id="KW-1185">Reference proteome</keyword>
<dbReference type="InterPro" id="IPR001258">
    <property type="entry name" value="NHL_repeat"/>
</dbReference>
<dbReference type="InterPro" id="IPR015919">
    <property type="entry name" value="Cadherin-like_sf"/>
</dbReference>
<dbReference type="PROSITE" id="PS51257">
    <property type="entry name" value="PROKAR_LIPOPROTEIN"/>
    <property type="match status" value="1"/>
</dbReference>
<feature type="domain" description="Cadherin" evidence="4">
    <location>
        <begin position="237"/>
        <end position="340"/>
    </location>
</feature>
<dbReference type="SMART" id="SM00112">
    <property type="entry name" value="CA"/>
    <property type="match status" value="3"/>
</dbReference>
<dbReference type="GO" id="GO:0016020">
    <property type="term" value="C:membrane"/>
    <property type="evidence" value="ECO:0007669"/>
    <property type="project" value="InterPro"/>
</dbReference>
<dbReference type="AlphaFoldDB" id="A0A2A4GDI2"/>
<dbReference type="Gene3D" id="2.120.10.30">
    <property type="entry name" value="TolB, C-terminal domain"/>
    <property type="match status" value="2"/>
</dbReference>
<dbReference type="GO" id="GO:0005509">
    <property type="term" value="F:calcium ion binding"/>
    <property type="evidence" value="ECO:0007669"/>
    <property type="project" value="InterPro"/>
</dbReference>
<dbReference type="PROSITE" id="PS50268">
    <property type="entry name" value="CADHERIN_2"/>
    <property type="match status" value="3"/>
</dbReference>
<keyword evidence="3" id="KW-0732">Signal</keyword>
<sequence>MKKTNAIKTVLALAVVAVSLYSCSNEDDTVENSPPEIKAQTFSASEAIDDAQIIGKVKATDPDGDQLVFSITENSNGLFEISSQGDLSLSDNASLDFETASSHTIKVAVTDGADKVEQNMTITVVDVDENQAPVIAANQEFAIDENSPAGVAMGTVTATDPDNDALKFTIASTIPASASNVFAIDADTGALTNTADNLDREAQSSYLLNINISDGSLSSSIQIKVVINDIDEVPVFTNAPFTFEIAEDAAPSTQVGVVTATDPENADITFSLVPSETGPNKFRVNPNGIITLHPNHSLDYETATQHIVKVMVSDGGLSATEDVTIIVTDVDDTVLRTSTFLGKGGTSGFMDGVGAAARFSRPKGIAILGDDMYIADTDNHIIRHVQISTGVVSVFAGKPGVAGFDDGSKTGATFDHPTDVDVDQSGVVYVADSYNHAIRKIDAGGVVTLAGNGTAGLTDQTGDQAQFQYPSGVAVTANGMFVYVADTRNNAIRKITDTGVVTTMAGNGMVGDVDGGSNVSRLNAPTDITINKTTNLLFVTDTGNHKVKVLDAGGGLATLASQGIVIRGPQGIAVDTTTDALYITTAVNGLHTVLKAALDDSGLFYDTQIFAGRSGVVGYVDGPADVSLFRKPVGVVVDPVDGSVYVGDSENHIIRKVAIE</sequence>
<proteinExistence type="predicted"/>
<dbReference type="PANTHER" id="PTHR46388:SF2">
    <property type="entry name" value="NHL REPEAT-CONTAINING PROTEIN 2"/>
    <property type="match status" value="1"/>
</dbReference>
<feature type="repeat" description="NHL" evidence="2">
    <location>
        <begin position="522"/>
        <end position="553"/>
    </location>
</feature>
<evidence type="ECO:0000259" key="4">
    <source>
        <dbReference type="PROSITE" id="PS50268"/>
    </source>
</evidence>
<dbReference type="PANTHER" id="PTHR46388">
    <property type="entry name" value="NHL REPEAT-CONTAINING PROTEIN 2"/>
    <property type="match status" value="1"/>
</dbReference>
<dbReference type="PROSITE" id="PS51125">
    <property type="entry name" value="NHL"/>
    <property type="match status" value="1"/>
</dbReference>